<proteinExistence type="predicted"/>
<feature type="domain" description="DUF7492" evidence="3">
    <location>
        <begin position="19"/>
        <end position="281"/>
    </location>
</feature>
<evidence type="ECO:0000259" key="3">
    <source>
        <dbReference type="Pfam" id="PF24320"/>
    </source>
</evidence>
<reference evidence="4 5" key="1">
    <citation type="submission" date="2024-04" db="EMBL/GenBank/DDBJ databases">
        <title>Phyllosticta paracitricarpa is synonymous to the EU quarantine fungus P. citricarpa based on phylogenomic analyses.</title>
        <authorList>
            <consortium name="Lawrence Berkeley National Laboratory"/>
            <person name="Van ingen-buijs V.A."/>
            <person name="Van westerhoven A.C."/>
            <person name="Haridas S."/>
            <person name="Skiadas P."/>
            <person name="Martin F."/>
            <person name="Groenewald J.Z."/>
            <person name="Crous P.W."/>
            <person name="Seidl M.F."/>
        </authorList>
    </citation>
    <scope>NUCLEOTIDE SEQUENCE [LARGE SCALE GENOMIC DNA]</scope>
    <source>
        <strain evidence="4 5">CPC 17464</strain>
    </source>
</reference>
<comment type="caution">
    <text evidence="4">The sequence shown here is derived from an EMBL/GenBank/DDBJ whole genome shotgun (WGS) entry which is preliminary data.</text>
</comment>
<evidence type="ECO:0000313" key="4">
    <source>
        <dbReference type="EMBL" id="KAK7537416.1"/>
    </source>
</evidence>
<keyword evidence="5" id="KW-1185">Reference proteome</keyword>
<dbReference type="Pfam" id="PF24320">
    <property type="entry name" value="DUF7492"/>
    <property type="match status" value="1"/>
</dbReference>
<dbReference type="RefSeq" id="XP_066655567.1">
    <property type="nucleotide sequence ID" value="XM_066795767.1"/>
</dbReference>
<protein>
    <recommendedName>
        <fullName evidence="3">DUF7492 domain-containing protein</fullName>
    </recommendedName>
</protein>
<feature type="region of interest" description="Disordered" evidence="1">
    <location>
        <begin position="305"/>
        <end position="360"/>
    </location>
</feature>
<dbReference type="Gene3D" id="2.70.50.70">
    <property type="match status" value="1"/>
</dbReference>
<accession>A0ABR1LQG2</accession>
<dbReference type="GeneID" id="92028673"/>
<evidence type="ECO:0000256" key="2">
    <source>
        <dbReference type="SAM" id="SignalP"/>
    </source>
</evidence>
<name>A0ABR1LQG2_9PEZI</name>
<keyword evidence="2" id="KW-0732">Signal</keyword>
<organism evidence="4 5">
    <name type="scientific">Phyllosticta citribraziliensis</name>
    <dbReference type="NCBI Taxonomy" id="989973"/>
    <lineage>
        <taxon>Eukaryota</taxon>
        <taxon>Fungi</taxon>
        <taxon>Dikarya</taxon>
        <taxon>Ascomycota</taxon>
        <taxon>Pezizomycotina</taxon>
        <taxon>Dothideomycetes</taxon>
        <taxon>Dothideomycetes incertae sedis</taxon>
        <taxon>Botryosphaeriales</taxon>
        <taxon>Phyllostictaceae</taxon>
        <taxon>Phyllosticta</taxon>
    </lineage>
</organism>
<dbReference type="EMBL" id="JBBPEH010000006">
    <property type="protein sequence ID" value="KAK7537416.1"/>
    <property type="molecule type" value="Genomic_DNA"/>
</dbReference>
<dbReference type="InterPro" id="IPR055915">
    <property type="entry name" value="DUF7492"/>
</dbReference>
<feature type="chain" id="PRO_5045482920" description="DUF7492 domain-containing protein" evidence="2">
    <location>
        <begin position="21"/>
        <end position="473"/>
    </location>
</feature>
<sequence>MQTLSLSAIATSLFVAQACAHTWIEQLAVISTNGSYVGNYGYPRNYLARTDPGFSGDKAQYLLPTAESGRTRINSQDLLCRDSQRKQTQSEKWPRLNVAPGGYVAMKYAENGHVSLPDNQIGKPEKGGTVFIYGTLEPKDDEKIMDVLKWTTDGSGGDKRGKLLTSQNYDDNRCYQINSSPISTKRQKEFPDPIPGQPGTNNEQYCETDVQIPKDLTNGKYALYWVWQWPTAPNMDPGLPDGKDEWYTTCSDVNVVSNAAKVKTFAANSEQQQYKLEQQDPQSTAPGWFKERTALTTDVWKGMVVSTSSGSSPAPAATTPSTSDASTPSSVASSAPLKSTPAAGNGEAGGDNAGPATVTVTMTGSPAPAATEYITQILTVTAGAEATAAAAAATPASSNTTVAAPTLKSRISSTGACDAAACVDASQKAKASMTPYVDHDGEEQKKSSAAAARAAFPSTLVVLAVVAAAAVLV</sequence>
<gene>
    <name evidence="4" type="ORF">J3D65DRAFT_379766</name>
</gene>
<evidence type="ECO:0000256" key="1">
    <source>
        <dbReference type="SAM" id="MobiDB-lite"/>
    </source>
</evidence>
<feature type="signal peptide" evidence="2">
    <location>
        <begin position="1"/>
        <end position="20"/>
    </location>
</feature>
<feature type="compositionally biased region" description="Low complexity" evidence="1">
    <location>
        <begin position="306"/>
        <end position="345"/>
    </location>
</feature>
<evidence type="ECO:0000313" key="5">
    <source>
        <dbReference type="Proteomes" id="UP001360953"/>
    </source>
</evidence>
<dbReference type="Proteomes" id="UP001360953">
    <property type="component" value="Unassembled WGS sequence"/>
</dbReference>